<sequence>MKTKMNVQYNLTNVYSTHRNYVNKIKLTLISAFLTVSCSKNTEKQIPADHYNWSAGISAPKFYPASNILVKFNQGGATASVLTGIDPGWGDTAGNFITGDKYKVLPENVYIHYSSGENNFIYEGVLQLPKKKIFSLFNERSRIKHKIDNKAKKLDNSNFQLIVGMAPKGWIKIWFEGNGDFDKVEILKAQLKGRYDSTANDEYQLRNFKNWGKYYTYWQHHGTPAKAWANNEKEYYYDIKFVTQNKDAKLDRSYVVSADGWYSSFYTEKLSEDINDFSNNGSKGKIPVHLSVSWQDKSTGTYYDTNIVMPETLKRLFDETYQANEKFAYSNFIIELEKDKQHAVVYLKTKDKIIKLLRFKGEISSKDNQDFGDYAYAKEIEYFIP</sequence>
<proteinExistence type="predicted"/>
<dbReference type="InterPro" id="IPR021326">
    <property type="entry name" value="DUF2931"/>
</dbReference>
<dbReference type="Proteomes" id="UP001225072">
    <property type="component" value="Unassembled WGS sequence"/>
</dbReference>
<gene>
    <name evidence="1" type="ORF">QE404_002997</name>
</gene>
<keyword evidence="2" id="KW-1185">Reference proteome</keyword>
<dbReference type="EMBL" id="JAUTAL010000001">
    <property type="protein sequence ID" value="MDQ1097850.1"/>
    <property type="molecule type" value="Genomic_DNA"/>
</dbReference>
<accession>A0ABU0TNG7</accession>
<reference evidence="1 2" key="1">
    <citation type="submission" date="2023-07" db="EMBL/GenBank/DDBJ databases">
        <title>Functional and genomic diversity of the sorghum phyllosphere microbiome.</title>
        <authorList>
            <person name="Shade A."/>
        </authorList>
    </citation>
    <scope>NUCLEOTIDE SEQUENCE [LARGE SCALE GENOMIC DNA]</scope>
    <source>
        <strain evidence="1 2">SORGH_AS_1064</strain>
    </source>
</reference>
<dbReference type="RefSeq" id="WP_307451672.1">
    <property type="nucleotide sequence ID" value="NZ_JAUTAL010000001.1"/>
</dbReference>
<evidence type="ECO:0008006" key="3">
    <source>
        <dbReference type="Google" id="ProtNLM"/>
    </source>
</evidence>
<evidence type="ECO:0000313" key="2">
    <source>
        <dbReference type="Proteomes" id="UP001225072"/>
    </source>
</evidence>
<dbReference type="Pfam" id="PF11153">
    <property type="entry name" value="DUF2931"/>
    <property type="match status" value="1"/>
</dbReference>
<name>A0ABU0TNG7_9FLAO</name>
<organism evidence="1 2">
    <name type="scientific">Chryseobacterium camelliae</name>
    <dbReference type="NCBI Taxonomy" id="1265445"/>
    <lineage>
        <taxon>Bacteria</taxon>
        <taxon>Pseudomonadati</taxon>
        <taxon>Bacteroidota</taxon>
        <taxon>Flavobacteriia</taxon>
        <taxon>Flavobacteriales</taxon>
        <taxon>Weeksellaceae</taxon>
        <taxon>Chryseobacterium group</taxon>
        <taxon>Chryseobacterium</taxon>
    </lineage>
</organism>
<evidence type="ECO:0000313" key="1">
    <source>
        <dbReference type="EMBL" id="MDQ1097850.1"/>
    </source>
</evidence>
<comment type="caution">
    <text evidence="1">The sequence shown here is derived from an EMBL/GenBank/DDBJ whole genome shotgun (WGS) entry which is preliminary data.</text>
</comment>
<protein>
    <recommendedName>
        <fullName evidence="3">DUF2931 family protein</fullName>
    </recommendedName>
</protein>